<evidence type="ECO:0000313" key="9">
    <source>
        <dbReference type="Proteomes" id="UP000007879"/>
    </source>
</evidence>
<evidence type="ECO:0000256" key="4">
    <source>
        <dbReference type="SAM" id="MobiDB-lite"/>
    </source>
</evidence>
<feature type="region of interest" description="Disordered" evidence="4">
    <location>
        <begin position="351"/>
        <end position="392"/>
    </location>
</feature>
<keyword evidence="1 3" id="KW-1015">Disulfide bond</keyword>
<evidence type="ECO:0000256" key="2">
    <source>
        <dbReference type="ARBA" id="ARBA00023180"/>
    </source>
</evidence>
<dbReference type="SUPFAM" id="SSF56487">
    <property type="entry name" value="SRCR-like"/>
    <property type="match status" value="1"/>
</dbReference>
<reference evidence="9" key="1">
    <citation type="journal article" date="2010" name="Nature">
        <title>The Amphimedon queenslandica genome and the evolution of animal complexity.</title>
        <authorList>
            <person name="Srivastava M."/>
            <person name="Simakov O."/>
            <person name="Chapman J."/>
            <person name="Fahey B."/>
            <person name="Gauthier M.E."/>
            <person name="Mitros T."/>
            <person name="Richards G.S."/>
            <person name="Conaco C."/>
            <person name="Dacre M."/>
            <person name="Hellsten U."/>
            <person name="Larroux C."/>
            <person name="Putnam N.H."/>
            <person name="Stanke M."/>
            <person name="Adamska M."/>
            <person name="Darling A."/>
            <person name="Degnan S.M."/>
            <person name="Oakley T.H."/>
            <person name="Plachetzki D.C."/>
            <person name="Zhai Y."/>
            <person name="Adamski M."/>
            <person name="Calcino A."/>
            <person name="Cummins S.F."/>
            <person name="Goodstein D.M."/>
            <person name="Harris C."/>
            <person name="Jackson D.J."/>
            <person name="Leys S.P."/>
            <person name="Shu S."/>
            <person name="Woodcroft B.J."/>
            <person name="Vervoort M."/>
            <person name="Kosik K.S."/>
            <person name="Manning G."/>
            <person name="Degnan B.M."/>
            <person name="Rokhsar D.S."/>
        </authorList>
    </citation>
    <scope>NUCLEOTIDE SEQUENCE [LARGE SCALE GENOMIC DNA]</scope>
</reference>
<dbReference type="FunFam" id="3.10.250.10:FF:000011">
    <property type="entry name" value="Scavenger receptor class A member 5"/>
    <property type="match status" value="1"/>
</dbReference>
<dbReference type="EnsemblMetazoa" id="XM_019994802.1">
    <property type="protein sequence ID" value="XP_019850361.1"/>
    <property type="gene ID" value="LOC109581053"/>
</dbReference>
<reference evidence="8" key="2">
    <citation type="submission" date="2024-06" db="UniProtKB">
        <authorList>
            <consortium name="EnsemblMetazoa"/>
        </authorList>
    </citation>
    <scope>IDENTIFICATION</scope>
</reference>
<dbReference type="PANTHER" id="PTHR48071:SF28">
    <property type="entry name" value="SRCR DOMAIN-CONTAINING PROTEIN"/>
    <property type="match status" value="1"/>
</dbReference>
<feature type="signal peptide" evidence="6">
    <location>
        <begin position="1"/>
        <end position="19"/>
    </location>
</feature>
<accession>A0AAN0J0W4</accession>
<dbReference type="PROSITE" id="PS00420">
    <property type="entry name" value="SRCR_1"/>
    <property type="match status" value="1"/>
</dbReference>
<evidence type="ECO:0000256" key="3">
    <source>
        <dbReference type="PROSITE-ProRule" id="PRU00196"/>
    </source>
</evidence>
<dbReference type="PROSITE" id="PS50287">
    <property type="entry name" value="SRCR_2"/>
    <property type="match status" value="1"/>
</dbReference>
<evidence type="ECO:0000313" key="8">
    <source>
        <dbReference type="EnsemblMetazoa" id="XP_019850361.1"/>
    </source>
</evidence>
<evidence type="ECO:0000259" key="7">
    <source>
        <dbReference type="PROSITE" id="PS50287"/>
    </source>
</evidence>
<keyword evidence="2" id="KW-0325">Glycoprotein</keyword>
<dbReference type="AlphaFoldDB" id="A0AAN0J0W4"/>
<name>A0AAN0J0W4_AMPQE</name>
<feature type="transmembrane region" description="Helical" evidence="5">
    <location>
        <begin position="233"/>
        <end position="256"/>
    </location>
</feature>
<organism evidence="8 9">
    <name type="scientific">Amphimedon queenslandica</name>
    <name type="common">Sponge</name>
    <dbReference type="NCBI Taxonomy" id="400682"/>
    <lineage>
        <taxon>Eukaryota</taxon>
        <taxon>Metazoa</taxon>
        <taxon>Porifera</taxon>
        <taxon>Demospongiae</taxon>
        <taxon>Heteroscleromorpha</taxon>
        <taxon>Haplosclerida</taxon>
        <taxon>Niphatidae</taxon>
        <taxon>Amphimedon</taxon>
    </lineage>
</organism>
<dbReference type="GeneID" id="109581053"/>
<dbReference type="Gene3D" id="3.10.250.10">
    <property type="entry name" value="SRCR-like domain"/>
    <property type="match status" value="1"/>
</dbReference>
<dbReference type="InterPro" id="IPR036772">
    <property type="entry name" value="SRCR-like_dom_sf"/>
</dbReference>
<dbReference type="RefSeq" id="XP_019850361.1">
    <property type="nucleotide sequence ID" value="XM_019994802.1"/>
</dbReference>
<feature type="disulfide bond" evidence="3">
    <location>
        <begin position="99"/>
        <end position="109"/>
    </location>
</feature>
<dbReference type="Pfam" id="PF00530">
    <property type="entry name" value="SRCR"/>
    <property type="match status" value="1"/>
</dbReference>
<keyword evidence="9" id="KW-1185">Reference proteome</keyword>
<dbReference type="Proteomes" id="UP000007879">
    <property type="component" value="Unassembled WGS sequence"/>
</dbReference>
<keyword evidence="5" id="KW-0472">Membrane</keyword>
<evidence type="ECO:0000256" key="1">
    <source>
        <dbReference type="ARBA" id="ARBA00023157"/>
    </source>
</evidence>
<dbReference type="GO" id="GO:0016020">
    <property type="term" value="C:membrane"/>
    <property type="evidence" value="ECO:0007669"/>
    <property type="project" value="InterPro"/>
</dbReference>
<feature type="domain" description="SRCR" evidence="7">
    <location>
        <begin position="28"/>
        <end position="130"/>
    </location>
</feature>
<keyword evidence="5" id="KW-1133">Transmembrane helix</keyword>
<evidence type="ECO:0000256" key="6">
    <source>
        <dbReference type="SAM" id="SignalP"/>
    </source>
</evidence>
<dbReference type="KEGG" id="aqu:109581053"/>
<dbReference type="SMART" id="SM00202">
    <property type="entry name" value="SR"/>
    <property type="match status" value="1"/>
</dbReference>
<feature type="chain" id="PRO_5043054059" description="SRCR domain-containing protein" evidence="6">
    <location>
        <begin position="20"/>
        <end position="392"/>
    </location>
</feature>
<evidence type="ECO:0000256" key="5">
    <source>
        <dbReference type="SAM" id="Phobius"/>
    </source>
</evidence>
<dbReference type="PANTHER" id="PTHR48071">
    <property type="entry name" value="SRCR DOMAIN-CONTAINING PROTEIN"/>
    <property type="match status" value="1"/>
</dbReference>
<keyword evidence="6" id="KW-0732">Signal</keyword>
<keyword evidence="5" id="KW-0812">Transmembrane</keyword>
<sequence>MKFLLFIFSIQVSCFIVNANLACTTGEIRLVNGDTPNQGRVEICINKVWGTVCDDSWNYNNARVVCRQLGYSTDGATYSSGLNGYGQGTGAIFLDEVQCSGNQCSLLDCPQNLIGDHNCGHSEDVGVSCSSLPDTSTCPSTSTIIASSTNSFCEPPSSSPCNCPSFPSPFESSYQSSSEIISTYKECPTTTPLASVVFTITTTLTLSVTATTTEAGTIASAVDNCTASVTSAIILPVLLLIIIAILLMSLTLVYYYKIRKSDNKNESKLERKGTLLEVSNASVYGDLKPPDGNDDGMVYSPMYNSASIANSVESVPLDAIGSNRYHTSNNRVTDIPQYEMTTAAYEYVDNEPAYDRPSNDNKNRSVSNPYETIPGEEDEVTYESPDAGALRT</sequence>
<protein>
    <recommendedName>
        <fullName evidence="7">SRCR domain-containing protein</fullName>
    </recommendedName>
</protein>
<comment type="caution">
    <text evidence="3">Lacks conserved residue(s) required for the propagation of feature annotation.</text>
</comment>
<feature type="compositionally biased region" description="Basic and acidic residues" evidence="4">
    <location>
        <begin position="353"/>
        <end position="363"/>
    </location>
</feature>
<dbReference type="InterPro" id="IPR001190">
    <property type="entry name" value="SRCR"/>
</dbReference>
<dbReference type="PRINTS" id="PR00258">
    <property type="entry name" value="SPERACTRCPTR"/>
</dbReference>
<proteinExistence type="predicted"/>